<dbReference type="RefSeq" id="WP_278017286.1">
    <property type="nucleotide sequence ID" value="NZ_CP121106.1"/>
</dbReference>
<evidence type="ECO:0000256" key="3">
    <source>
        <dbReference type="ARBA" id="ARBA00023004"/>
    </source>
</evidence>
<keyword evidence="2 4" id="KW-0479">Metal-binding</keyword>
<protein>
    <recommendedName>
        <fullName evidence="6">Cytochrome c domain-containing protein</fullName>
    </recommendedName>
</protein>
<keyword evidence="3 4" id="KW-0408">Iron</keyword>
<proteinExistence type="predicted"/>
<dbReference type="EMBL" id="CP121106">
    <property type="protein sequence ID" value="WFL78596.1"/>
    <property type="molecule type" value="Genomic_DNA"/>
</dbReference>
<reference evidence="7 8" key="1">
    <citation type="submission" date="2023-03" db="EMBL/GenBank/DDBJ databases">
        <title>Altererythrobacter sp. CAU 1644 isolated from sand.</title>
        <authorList>
            <person name="Kim W."/>
        </authorList>
    </citation>
    <scope>NUCLEOTIDE SEQUENCE [LARGE SCALE GENOMIC DNA]</scope>
    <source>
        <strain evidence="7 8">CAU 1644</strain>
    </source>
</reference>
<dbReference type="InterPro" id="IPR036909">
    <property type="entry name" value="Cyt_c-like_dom_sf"/>
</dbReference>
<dbReference type="SUPFAM" id="SSF46626">
    <property type="entry name" value="Cytochrome c"/>
    <property type="match status" value="1"/>
</dbReference>
<dbReference type="InterPro" id="IPR009056">
    <property type="entry name" value="Cyt_c-like_dom"/>
</dbReference>
<keyword evidence="1 4" id="KW-0349">Heme</keyword>
<evidence type="ECO:0000313" key="7">
    <source>
        <dbReference type="EMBL" id="WFL78596.1"/>
    </source>
</evidence>
<evidence type="ECO:0000313" key="8">
    <source>
        <dbReference type="Proteomes" id="UP001215827"/>
    </source>
</evidence>
<dbReference type="Gene3D" id="1.10.760.10">
    <property type="entry name" value="Cytochrome c-like domain"/>
    <property type="match status" value="1"/>
</dbReference>
<evidence type="ECO:0000259" key="6">
    <source>
        <dbReference type="PROSITE" id="PS51007"/>
    </source>
</evidence>
<keyword evidence="8" id="KW-1185">Reference proteome</keyword>
<dbReference type="Proteomes" id="UP001215827">
    <property type="component" value="Chromosome"/>
</dbReference>
<gene>
    <name evidence="7" type="ORF">P7228_05905</name>
</gene>
<feature type="chain" id="PRO_5045701597" description="Cytochrome c domain-containing protein" evidence="5">
    <location>
        <begin position="21"/>
        <end position="121"/>
    </location>
</feature>
<feature type="signal peptide" evidence="5">
    <location>
        <begin position="1"/>
        <end position="20"/>
    </location>
</feature>
<feature type="domain" description="Cytochrome c" evidence="6">
    <location>
        <begin position="30"/>
        <end position="112"/>
    </location>
</feature>
<sequence>MQAKGFVSLILLLSASCAHTAAPESPATAAATSHEDLAFIQAACAGCHAVEPLHLSPNPNAPTFVEIVNREGVTRRSMHRFLSDAHNYPEVMDFDLEEHHVDLLTDYMLTLKDPERKLSPY</sequence>
<name>A0ABY8FUA6_9SPHN</name>
<organism evidence="7 8">
    <name type="scientific">Altererythrobacter arenosus</name>
    <dbReference type="NCBI Taxonomy" id="3032592"/>
    <lineage>
        <taxon>Bacteria</taxon>
        <taxon>Pseudomonadati</taxon>
        <taxon>Pseudomonadota</taxon>
        <taxon>Alphaproteobacteria</taxon>
        <taxon>Sphingomonadales</taxon>
        <taxon>Erythrobacteraceae</taxon>
        <taxon>Altererythrobacter</taxon>
    </lineage>
</organism>
<evidence type="ECO:0000256" key="2">
    <source>
        <dbReference type="ARBA" id="ARBA00022723"/>
    </source>
</evidence>
<evidence type="ECO:0000256" key="4">
    <source>
        <dbReference type="PROSITE-ProRule" id="PRU00433"/>
    </source>
</evidence>
<evidence type="ECO:0000256" key="1">
    <source>
        <dbReference type="ARBA" id="ARBA00022617"/>
    </source>
</evidence>
<dbReference type="PROSITE" id="PS51007">
    <property type="entry name" value="CYTC"/>
    <property type="match status" value="1"/>
</dbReference>
<accession>A0ABY8FUA6</accession>
<dbReference type="PROSITE" id="PS51257">
    <property type="entry name" value="PROKAR_LIPOPROTEIN"/>
    <property type="match status" value="1"/>
</dbReference>
<evidence type="ECO:0000256" key="5">
    <source>
        <dbReference type="SAM" id="SignalP"/>
    </source>
</evidence>
<keyword evidence="5" id="KW-0732">Signal</keyword>